<dbReference type="AlphaFoldDB" id="A0A0T5PAN3"/>
<gene>
    <name evidence="8" type="ORF">RIdsm_02991</name>
    <name evidence="7" type="ORF">XM52_10620</name>
</gene>
<evidence type="ECO:0000259" key="6">
    <source>
        <dbReference type="Pfam" id="PF04893"/>
    </source>
</evidence>
<dbReference type="Pfam" id="PF04893">
    <property type="entry name" value="Yip1"/>
    <property type="match status" value="1"/>
</dbReference>
<feature type="transmembrane region" description="Helical" evidence="5">
    <location>
        <begin position="141"/>
        <end position="161"/>
    </location>
</feature>
<keyword evidence="3 5" id="KW-1133">Transmembrane helix</keyword>
<evidence type="ECO:0000256" key="5">
    <source>
        <dbReference type="SAM" id="Phobius"/>
    </source>
</evidence>
<reference evidence="8 10" key="2">
    <citation type="submission" date="2018-08" db="EMBL/GenBank/DDBJ databases">
        <title>Genetic Globetrotter - A new plasmid hitch-hiking vast phylogenetic and geographic distances.</title>
        <authorList>
            <person name="Vollmers J."/>
            <person name="Petersen J."/>
        </authorList>
    </citation>
    <scope>NUCLEOTIDE SEQUENCE [LARGE SCALE GENOMIC DNA]</scope>
    <source>
        <strain evidence="8 10">DSM 26383</strain>
    </source>
</reference>
<feature type="domain" description="Yip1" evidence="6">
    <location>
        <begin position="13"/>
        <end position="186"/>
    </location>
</feature>
<accession>A0A0T5PAN3</accession>
<feature type="transmembrane region" description="Helical" evidence="5">
    <location>
        <begin position="34"/>
        <end position="56"/>
    </location>
</feature>
<keyword evidence="9" id="KW-1185">Reference proteome</keyword>
<feature type="transmembrane region" description="Helical" evidence="5">
    <location>
        <begin position="76"/>
        <end position="98"/>
    </location>
</feature>
<evidence type="ECO:0000313" key="8">
    <source>
        <dbReference type="EMBL" id="QEW27180.1"/>
    </source>
</evidence>
<organism evidence="7 9">
    <name type="scientific">Roseovarius indicus</name>
    <dbReference type="NCBI Taxonomy" id="540747"/>
    <lineage>
        <taxon>Bacteria</taxon>
        <taxon>Pseudomonadati</taxon>
        <taxon>Pseudomonadota</taxon>
        <taxon>Alphaproteobacteria</taxon>
        <taxon>Rhodobacterales</taxon>
        <taxon>Roseobacteraceae</taxon>
        <taxon>Roseovarius</taxon>
    </lineage>
</organism>
<dbReference type="PATRIC" id="fig|540747.5.peg.5049"/>
<evidence type="ECO:0000256" key="4">
    <source>
        <dbReference type="ARBA" id="ARBA00023136"/>
    </source>
</evidence>
<protein>
    <submittedName>
        <fullName evidence="8">Yip1 domain protein</fullName>
    </submittedName>
</protein>
<reference evidence="7 9" key="1">
    <citation type="submission" date="2015-04" db="EMBL/GenBank/DDBJ databases">
        <title>The draft genome sequence of Roseovarius indicus B108T.</title>
        <authorList>
            <person name="Li G."/>
            <person name="Lai Q."/>
            <person name="Shao Z."/>
            <person name="Yan P."/>
        </authorList>
    </citation>
    <scope>NUCLEOTIDE SEQUENCE [LARGE SCALE GENOMIC DNA]</scope>
    <source>
        <strain evidence="7 9">B108</strain>
    </source>
</reference>
<feature type="transmembrane region" description="Helical" evidence="5">
    <location>
        <begin position="110"/>
        <end position="135"/>
    </location>
</feature>
<dbReference type="OrthoDB" id="7872013at2"/>
<feature type="transmembrane region" description="Helical" evidence="5">
    <location>
        <begin position="173"/>
        <end position="195"/>
    </location>
</feature>
<dbReference type="RefSeq" id="WP_057816061.1">
    <property type="nucleotide sequence ID" value="NZ_CAXRJZ010000013.1"/>
</dbReference>
<proteinExistence type="predicted"/>
<sequence>MNFAWFRAMLRLTLTNPRQAGYAVIDMQFPVQGLWIALMLVSVLLSLLVSAVFHSAPLPPGDLGQLIEMSPAYHTPLLFAVLNWAQALVSVFLLHWIGRSFGGQGELADMLAVMIWLQVVSLVLAVVLFLVGLILPLVGGLMMIAAFFWGLWATLALVAAANRFDSLLKSAGVCVVTVVAFSIGMTILSAMFGGLGMTGR</sequence>
<evidence type="ECO:0000256" key="3">
    <source>
        <dbReference type="ARBA" id="ARBA00022989"/>
    </source>
</evidence>
<dbReference type="KEGG" id="rid:RIdsm_02991"/>
<evidence type="ECO:0000256" key="1">
    <source>
        <dbReference type="ARBA" id="ARBA00004141"/>
    </source>
</evidence>
<name>A0A0T5PAN3_9RHOB</name>
<dbReference type="EMBL" id="CP031598">
    <property type="protein sequence ID" value="QEW27180.1"/>
    <property type="molecule type" value="Genomic_DNA"/>
</dbReference>
<dbReference type="Proteomes" id="UP000325785">
    <property type="component" value="Chromosome"/>
</dbReference>
<evidence type="ECO:0000313" key="9">
    <source>
        <dbReference type="Proteomes" id="UP000051401"/>
    </source>
</evidence>
<dbReference type="GO" id="GO:0016020">
    <property type="term" value="C:membrane"/>
    <property type="evidence" value="ECO:0007669"/>
    <property type="project" value="UniProtKB-SubCell"/>
</dbReference>
<dbReference type="STRING" id="540747.SAMN04488031_101354"/>
<dbReference type="Proteomes" id="UP000051401">
    <property type="component" value="Unassembled WGS sequence"/>
</dbReference>
<keyword evidence="2 5" id="KW-0812">Transmembrane</keyword>
<evidence type="ECO:0000313" key="7">
    <source>
        <dbReference type="EMBL" id="KRS17999.1"/>
    </source>
</evidence>
<evidence type="ECO:0000256" key="2">
    <source>
        <dbReference type="ARBA" id="ARBA00022692"/>
    </source>
</evidence>
<dbReference type="InterPro" id="IPR006977">
    <property type="entry name" value="Yip1_dom"/>
</dbReference>
<comment type="subcellular location">
    <subcellularLocation>
        <location evidence="1">Membrane</location>
        <topology evidence="1">Multi-pass membrane protein</topology>
    </subcellularLocation>
</comment>
<keyword evidence="4 5" id="KW-0472">Membrane</keyword>
<evidence type="ECO:0000313" key="10">
    <source>
        <dbReference type="Proteomes" id="UP000325785"/>
    </source>
</evidence>
<dbReference type="EMBL" id="LAXI01000005">
    <property type="protein sequence ID" value="KRS17999.1"/>
    <property type="molecule type" value="Genomic_DNA"/>
</dbReference>